<organism evidence="1 2">
    <name type="scientific">Trichonephila clavipes</name>
    <name type="common">Golden silk orbweaver</name>
    <name type="synonym">Nephila clavipes</name>
    <dbReference type="NCBI Taxonomy" id="2585209"/>
    <lineage>
        <taxon>Eukaryota</taxon>
        <taxon>Metazoa</taxon>
        <taxon>Ecdysozoa</taxon>
        <taxon>Arthropoda</taxon>
        <taxon>Chelicerata</taxon>
        <taxon>Arachnida</taxon>
        <taxon>Araneae</taxon>
        <taxon>Araneomorphae</taxon>
        <taxon>Entelegynae</taxon>
        <taxon>Araneoidea</taxon>
        <taxon>Nephilidae</taxon>
        <taxon>Trichonephila</taxon>
    </lineage>
</organism>
<accession>A0A8X6R7A9</accession>
<evidence type="ECO:0000313" key="1">
    <source>
        <dbReference type="EMBL" id="GFX86769.1"/>
    </source>
</evidence>
<evidence type="ECO:0000313" key="2">
    <source>
        <dbReference type="Proteomes" id="UP000887159"/>
    </source>
</evidence>
<sequence length="104" mass="12032">MCSIIAYACSVWVFAAKTNINVLDALQNSLIRMIVKAPRYMRNDPIRKVLKIKSFKSRIQHIASNFFDSLQNINNMNIINLPNYTSDINSKRPRRILLDSYNPS</sequence>
<reference evidence="1" key="1">
    <citation type="submission" date="2020-08" db="EMBL/GenBank/DDBJ databases">
        <title>Multicomponent nature underlies the extraordinary mechanical properties of spider dragline silk.</title>
        <authorList>
            <person name="Kono N."/>
            <person name="Nakamura H."/>
            <person name="Mori M."/>
            <person name="Yoshida Y."/>
            <person name="Ohtoshi R."/>
            <person name="Malay A.D."/>
            <person name="Moran D.A.P."/>
            <person name="Tomita M."/>
            <person name="Numata K."/>
            <person name="Arakawa K."/>
        </authorList>
    </citation>
    <scope>NUCLEOTIDE SEQUENCE</scope>
</reference>
<proteinExistence type="predicted"/>
<dbReference type="AlphaFoldDB" id="A0A8X6R7A9"/>
<protein>
    <submittedName>
        <fullName evidence="1">Uncharacterized protein</fullName>
    </submittedName>
</protein>
<comment type="caution">
    <text evidence="1">The sequence shown here is derived from an EMBL/GenBank/DDBJ whole genome shotgun (WGS) entry which is preliminary data.</text>
</comment>
<dbReference type="Proteomes" id="UP000887159">
    <property type="component" value="Unassembled WGS sequence"/>
</dbReference>
<keyword evidence="2" id="KW-1185">Reference proteome</keyword>
<dbReference type="EMBL" id="BMAU01021013">
    <property type="protein sequence ID" value="GFX86769.1"/>
    <property type="molecule type" value="Genomic_DNA"/>
</dbReference>
<name>A0A8X6R7A9_TRICX</name>
<gene>
    <name evidence="1" type="primary">NCL1_40832</name>
    <name evidence="1" type="ORF">TNCV_1409661</name>
</gene>